<evidence type="ECO:0000313" key="2">
    <source>
        <dbReference type="Proteomes" id="UP000032946"/>
    </source>
</evidence>
<reference evidence="1 2" key="1">
    <citation type="submission" date="2014-02" db="EMBL/GenBank/DDBJ databases">
        <authorList>
            <person name="Genoscope - CEA"/>
        </authorList>
    </citation>
    <scope>NUCLEOTIDE SEQUENCE [LARGE SCALE GENOMIC DNA]</scope>
    <source>
        <strain evidence="1 2">PCC 8005</strain>
    </source>
</reference>
<evidence type="ECO:0000313" key="1">
    <source>
        <dbReference type="EMBL" id="CDM93284.1"/>
    </source>
</evidence>
<keyword evidence="2" id="KW-1185">Reference proteome</keyword>
<name>A0A9P1KCE8_9CYAN</name>
<dbReference type="EMBL" id="FO818640">
    <property type="protein sequence ID" value="CDM93284.1"/>
    <property type="molecule type" value="Genomic_DNA"/>
</dbReference>
<sequence length="72" mass="7873">MGGGEGDFTLDPYLLEGEGCDQKPMPNCNGWDMPTGHGVDIDTAMSRSTLAQKQGSTTCCIRLRTWKYESRG</sequence>
<dbReference type="AlphaFoldDB" id="A0A9P1KCE8"/>
<dbReference type="Proteomes" id="UP000032946">
    <property type="component" value="Chromosome"/>
</dbReference>
<proteinExistence type="predicted"/>
<accession>A0A9P1KCE8</accession>
<protein>
    <submittedName>
        <fullName evidence="1">Uncharacterized protein</fullName>
    </submittedName>
</protein>
<organism evidence="1 2">
    <name type="scientific">Limnospira indica PCC 8005</name>
    <dbReference type="NCBI Taxonomy" id="376219"/>
    <lineage>
        <taxon>Bacteria</taxon>
        <taxon>Bacillati</taxon>
        <taxon>Cyanobacteriota</taxon>
        <taxon>Cyanophyceae</taxon>
        <taxon>Oscillatoriophycideae</taxon>
        <taxon>Oscillatoriales</taxon>
        <taxon>Sirenicapillariaceae</taxon>
        <taxon>Limnospira</taxon>
    </lineage>
</organism>
<gene>
    <name evidence="1" type="ORF">ARTHRO_10957</name>
</gene>